<feature type="region of interest" description="Disordered" evidence="1">
    <location>
        <begin position="1"/>
        <end position="36"/>
    </location>
</feature>
<feature type="compositionally biased region" description="Polar residues" evidence="1">
    <location>
        <begin position="1"/>
        <end position="10"/>
    </location>
</feature>
<sequence>MKSQNTNTREGPTLHPSVVGVEAIEEADEDGNHGLDHPREMPFTFLTKSFSIPILVPDVTFHRHIHAFAIHNFIQSLPWKGIQLGVSILLTSEVQKLLHEWPSMAATD</sequence>
<proteinExistence type="predicted"/>
<evidence type="ECO:0000313" key="3">
    <source>
        <dbReference type="Proteomes" id="UP001189624"/>
    </source>
</evidence>
<organism evidence="2 3">
    <name type="scientific">Sphenostylis stenocarpa</name>
    <dbReference type="NCBI Taxonomy" id="92480"/>
    <lineage>
        <taxon>Eukaryota</taxon>
        <taxon>Viridiplantae</taxon>
        <taxon>Streptophyta</taxon>
        <taxon>Embryophyta</taxon>
        <taxon>Tracheophyta</taxon>
        <taxon>Spermatophyta</taxon>
        <taxon>Magnoliopsida</taxon>
        <taxon>eudicotyledons</taxon>
        <taxon>Gunneridae</taxon>
        <taxon>Pentapetalae</taxon>
        <taxon>rosids</taxon>
        <taxon>fabids</taxon>
        <taxon>Fabales</taxon>
        <taxon>Fabaceae</taxon>
        <taxon>Papilionoideae</taxon>
        <taxon>50 kb inversion clade</taxon>
        <taxon>NPAAA clade</taxon>
        <taxon>indigoferoid/millettioid clade</taxon>
        <taxon>Phaseoleae</taxon>
        <taxon>Sphenostylis</taxon>
    </lineage>
</organism>
<name>A0AA86S830_9FABA</name>
<gene>
    <name evidence="2" type="ORF">AYBTSS11_LOCUS12055</name>
</gene>
<accession>A0AA86S830</accession>
<evidence type="ECO:0000256" key="1">
    <source>
        <dbReference type="SAM" id="MobiDB-lite"/>
    </source>
</evidence>
<protein>
    <submittedName>
        <fullName evidence="2">Uncharacterized protein</fullName>
    </submittedName>
</protein>
<keyword evidence="3" id="KW-1185">Reference proteome</keyword>
<dbReference type="Gramene" id="rna-AYBTSS11_LOCUS12055">
    <property type="protein sequence ID" value="CAJ1944708.1"/>
    <property type="gene ID" value="gene-AYBTSS11_LOCUS12055"/>
</dbReference>
<dbReference type="EMBL" id="OY731400">
    <property type="protein sequence ID" value="CAJ1944708.1"/>
    <property type="molecule type" value="Genomic_DNA"/>
</dbReference>
<evidence type="ECO:0000313" key="2">
    <source>
        <dbReference type="EMBL" id="CAJ1944708.1"/>
    </source>
</evidence>
<reference evidence="2" key="1">
    <citation type="submission" date="2023-10" db="EMBL/GenBank/DDBJ databases">
        <authorList>
            <person name="Domelevo Entfellner J.-B."/>
        </authorList>
    </citation>
    <scope>NUCLEOTIDE SEQUENCE</scope>
</reference>
<dbReference type="Proteomes" id="UP001189624">
    <property type="component" value="Chromosome 3"/>
</dbReference>
<dbReference type="AlphaFoldDB" id="A0AA86S830"/>